<evidence type="ECO:0000313" key="3">
    <source>
        <dbReference type="Proteomes" id="UP000694892"/>
    </source>
</evidence>
<feature type="domain" description="GIY-YIG" evidence="1">
    <location>
        <begin position="69"/>
        <end position="103"/>
    </location>
</feature>
<reference evidence="3" key="1">
    <citation type="journal article" date="2016" name="Nature">
        <title>Genome evolution in the allotetraploid frog Xenopus laevis.</title>
        <authorList>
            <person name="Session A.M."/>
            <person name="Uno Y."/>
            <person name="Kwon T."/>
            <person name="Chapman J.A."/>
            <person name="Toyoda A."/>
            <person name="Takahashi S."/>
            <person name="Fukui A."/>
            <person name="Hikosaka A."/>
            <person name="Suzuki A."/>
            <person name="Kondo M."/>
            <person name="van Heeringen S.J."/>
            <person name="Quigley I."/>
            <person name="Heinz S."/>
            <person name="Ogino H."/>
            <person name="Ochi H."/>
            <person name="Hellsten U."/>
            <person name="Lyons J.B."/>
            <person name="Simakov O."/>
            <person name="Putnam N."/>
            <person name="Stites J."/>
            <person name="Kuroki Y."/>
            <person name="Tanaka T."/>
            <person name="Michiue T."/>
            <person name="Watanabe M."/>
            <person name="Bogdanovic O."/>
            <person name="Lister R."/>
            <person name="Georgiou G."/>
            <person name="Paranjpe S.S."/>
            <person name="van Kruijsbergen I."/>
            <person name="Shu S."/>
            <person name="Carlson J."/>
            <person name="Kinoshita T."/>
            <person name="Ohta Y."/>
            <person name="Mawaribuchi S."/>
            <person name="Jenkins J."/>
            <person name="Grimwood J."/>
            <person name="Schmutz J."/>
            <person name="Mitros T."/>
            <person name="Mozaffari S.V."/>
            <person name="Suzuki Y."/>
            <person name="Haramoto Y."/>
            <person name="Yamamoto T.S."/>
            <person name="Takagi C."/>
            <person name="Heald R."/>
            <person name="Miller K."/>
            <person name="Haudenschild C."/>
            <person name="Kitzman J."/>
            <person name="Nakayama T."/>
            <person name="Izutsu Y."/>
            <person name="Robert J."/>
            <person name="Fortriede J."/>
            <person name="Burns K."/>
            <person name="Lotay V."/>
            <person name="Karimi K."/>
            <person name="Yasuoka Y."/>
            <person name="Dichmann D.S."/>
            <person name="Flajnik M.F."/>
            <person name="Houston D.W."/>
            <person name="Shendure J."/>
            <person name="DuPasquier L."/>
            <person name="Vize P.D."/>
            <person name="Zorn A.M."/>
            <person name="Ito M."/>
            <person name="Marcotte E.M."/>
            <person name="Wallingford J.B."/>
            <person name="Ito Y."/>
            <person name="Asashima M."/>
            <person name="Ueno N."/>
            <person name="Matsuda Y."/>
            <person name="Veenstra G.J."/>
            <person name="Fujiyama A."/>
            <person name="Harland R.M."/>
            <person name="Taira M."/>
            <person name="Rokhsar D.S."/>
        </authorList>
    </citation>
    <scope>NUCLEOTIDE SEQUENCE [LARGE SCALE GENOMIC DNA]</scope>
    <source>
        <strain evidence="3">J</strain>
    </source>
</reference>
<dbReference type="InterPro" id="IPR000305">
    <property type="entry name" value="GIY-YIG_endonuc"/>
</dbReference>
<dbReference type="Proteomes" id="UP000694892">
    <property type="component" value="Chromosome 5S"/>
</dbReference>
<dbReference type="PROSITE" id="PS50164">
    <property type="entry name" value="GIY_YIG"/>
    <property type="match status" value="1"/>
</dbReference>
<proteinExistence type="predicted"/>
<evidence type="ECO:0000313" key="2">
    <source>
        <dbReference type="EMBL" id="OCT78244.1"/>
    </source>
</evidence>
<organism evidence="2 3">
    <name type="scientific">Xenopus laevis</name>
    <name type="common">African clawed frog</name>
    <dbReference type="NCBI Taxonomy" id="8355"/>
    <lineage>
        <taxon>Eukaryota</taxon>
        <taxon>Metazoa</taxon>
        <taxon>Chordata</taxon>
        <taxon>Craniata</taxon>
        <taxon>Vertebrata</taxon>
        <taxon>Euteleostomi</taxon>
        <taxon>Amphibia</taxon>
        <taxon>Batrachia</taxon>
        <taxon>Anura</taxon>
        <taxon>Pipoidea</taxon>
        <taxon>Pipidae</taxon>
        <taxon>Xenopodinae</taxon>
        <taxon>Xenopus</taxon>
        <taxon>Xenopus</taxon>
    </lineage>
</organism>
<dbReference type="AlphaFoldDB" id="A0A974HHJ1"/>
<name>A0A974HHJ1_XENLA</name>
<dbReference type="Gene3D" id="3.40.1440.10">
    <property type="entry name" value="GIY-YIG endonuclease"/>
    <property type="match status" value="1"/>
</dbReference>
<gene>
    <name evidence="2" type="ORF">XELAEV_18029352mg</name>
</gene>
<dbReference type="EMBL" id="CM004475">
    <property type="protein sequence ID" value="OCT78244.1"/>
    <property type="molecule type" value="Genomic_DNA"/>
</dbReference>
<dbReference type="InterPro" id="IPR035901">
    <property type="entry name" value="GIY-YIG_endonuc_sf"/>
</dbReference>
<sequence length="103" mass="12071">MEKTIKKYWPILKNDKYKRQERIFQGKEVTGTYPCLQCICWASVIKGNVVQHPTKRVKIHLKHYATCNTSSVVYMLKCPCGKVYVGQTVRAVKERIKEHKDDK</sequence>
<evidence type="ECO:0000259" key="1">
    <source>
        <dbReference type="PROSITE" id="PS50164"/>
    </source>
</evidence>
<accession>A0A974HHJ1</accession>
<protein>
    <recommendedName>
        <fullName evidence="1">GIY-YIG domain-containing protein</fullName>
    </recommendedName>
</protein>